<keyword evidence="2" id="KW-1185">Reference proteome</keyword>
<proteinExistence type="predicted"/>
<dbReference type="EMBL" id="KE126116">
    <property type="protein sequence ID" value="EPB66481.1"/>
    <property type="molecule type" value="Genomic_DNA"/>
</dbReference>
<gene>
    <name evidence="1" type="ORF">ANCCEY_14427</name>
</gene>
<evidence type="ECO:0000313" key="2">
    <source>
        <dbReference type="Proteomes" id="UP000054495"/>
    </source>
</evidence>
<accession>A0A0D6L9V4</accession>
<name>A0A0D6L9V4_9BILA</name>
<reference evidence="1 2" key="1">
    <citation type="submission" date="2013-05" db="EMBL/GenBank/DDBJ databases">
        <title>Draft genome of the parasitic nematode Anyclostoma ceylanicum.</title>
        <authorList>
            <person name="Mitreva M."/>
        </authorList>
    </citation>
    <scope>NUCLEOTIDE SEQUENCE [LARGE SCALE GENOMIC DNA]</scope>
</reference>
<evidence type="ECO:0000313" key="1">
    <source>
        <dbReference type="EMBL" id="EPB66481.1"/>
    </source>
</evidence>
<protein>
    <submittedName>
        <fullName evidence="1">Uncharacterized protein</fullName>
    </submittedName>
</protein>
<organism evidence="1 2">
    <name type="scientific">Ancylostoma ceylanicum</name>
    <dbReference type="NCBI Taxonomy" id="53326"/>
    <lineage>
        <taxon>Eukaryota</taxon>
        <taxon>Metazoa</taxon>
        <taxon>Ecdysozoa</taxon>
        <taxon>Nematoda</taxon>
        <taxon>Chromadorea</taxon>
        <taxon>Rhabditida</taxon>
        <taxon>Rhabditina</taxon>
        <taxon>Rhabditomorpha</taxon>
        <taxon>Strongyloidea</taxon>
        <taxon>Ancylostomatidae</taxon>
        <taxon>Ancylostomatinae</taxon>
        <taxon>Ancylostoma</taxon>
    </lineage>
</organism>
<sequence>MDNNYGLIVQDTMYPPKQPEKPREELFSLPKTKGTFRSSWPGCCTREAKTLTVELNDDISPLATPPCESYVESSWAPLPEFPSAPAVQPALPSPRRYEVRERKKHVFPQRRNVIVDFHDQNSGAVLRAGDVVKAMGFVGDAYVVETGRRVKAVIPISYTEKSLPPTEGYNV</sequence>
<dbReference type="Proteomes" id="UP000054495">
    <property type="component" value="Unassembled WGS sequence"/>
</dbReference>
<dbReference type="AlphaFoldDB" id="A0A0D6L9V4"/>